<dbReference type="EMBL" id="CM037160">
    <property type="protein sequence ID" value="KAH7840170.1"/>
    <property type="molecule type" value="Genomic_DNA"/>
</dbReference>
<evidence type="ECO:0000313" key="1">
    <source>
        <dbReference type="EMBL" id="KAH7840170.1"/>
    </source>
</evidence>
<organism evidence="1 2">
    <name type="scientific">Vaccinium darrowii</name>
    <dbReference type="NCBI Taxonomy" id="229202"/>
    <lineage>
        <taxon>Eukaryota</taxon>
        <taxon>Viridiplantae</taxon>
        <taxon>Streptophyta</taxon>
        <taxon>Embryophyta</taxon>
        <taxon>Tracheophyta</taxon>
        <taxon>Spermatophyta</taxon>
        <taxon>Magnoliopsida</taxon>
        <taxon>eudicotyledons</taxon>
        <taxon>Gunneridae</taxon>
        <taxon>Pentapetalae</taxon>
        <taxon>asterids</taxon>
        <taxon>Ericales</taxon>
        <taxon>Ericaceae</taxon>
        <taxon>Vaccinioideae</taxon>
        <taxon>Vaccinieae</taxon>
        <taxon>Vaccinium</taxon>
    </lineage>
</organism>
<dbReference type="Proteomes" id="UP000828048">
    <property type="component" value="Chromosome 10"/>
</dbReference>
<keyword evidence="2" id="KW-1185">Reference proteome</keyword>
<accession>A0ACB7XHC9</accession>
<comment type="caution">
    <text evidence="1">The sequence shown here is derived from an EMBL/GenBank/DDBJ whole genome shotgun (WGS) entry which is preliminary data.</text>
</comment>
<reference evidence="1 2" key="1">
    <citation type="journal article" date="2021" name="Hortic Res">
        <title>High-quality reference genome and annotation aids understanding of berry development for evergreen blueberry (Vaccinium darrowii).</title>
        <authorList>
            <person name="Yu J."/>
            <person name="Hulse-Kemp A.M."/>
            <person name="Babiker E."/>
            <person name="Staton M."/>
        </authorList>
    </citation>
    <scope>NUCLEOTIDE SEQUENCE [LARGE SCALE GENOMIC DNA]</scope>
    <source>
        <strain evidence="2">cv. NJ 8807/NJ 8810</strain>
        <tissue evidence="1">Young leaf</tissue>
    </source>
</reference>
<gene>
    <name evidence="1" type="ORF">Vadar_013642</name>
</gene>
<evidence type="ECO:0000313" key="2">
    <source>
        <dbReference type="Proteomes" id="UP000828048"/>
    </source>
</evidence>
<proteinExistence type="predicted"/>
<protein>
    <submittedName>
        <fullName evidence="1">Uncharacterized protein</fullName>
    </submittedName>
</protein>
<name>A0ACB7XHC9_9ERIC</name>
<sequence length="1115" mass="123782">MRCEVFARPAVQHFAGSNFTHCSSLVSSWSEPFPSLSVGFSLTLLRFGKQERTIVVMSLSKELIFLFVQFCHEEDLKRTAHMLEHETGVFFDMEYFEELVLNGNWDEAENYLSGFTRLGNDKNSIKIYFEIRKQKFLEALDEHDLTRALDILVNDLKAFAISNEELYKEMTQLLTLDDFRKHASLSLYGDTLSARKRMMNELRCIIEADPLFQDKLKFPRMDQSRLRRLVNQSLNWQHLHCTYPQPDPDIKTLFWDHQCLLEDHPHSPSIENNPLPFQAKEASVSPSSCKETSIVSQSEVSDGPAVNLGAPTAAGSGFNYVTDAGDPDFVSDTMPSGTADGLVSTRVSSDLINRDEDVPKAVQRVLNEASSTTSMDFHPVEHNLLLVGTSTGDVGLWNVSSGEKLLSRRFHAWKIKSISKTFLVALVKDPHVFVNRVSWSTDGSIFGVAFSKHLVHLYSFCGCSDVQKHLEIDAHVGGVNDLAFSKPNDLHFLITCGNDKLIQVWDVITGTKQYTFEGHGAPVYSVCPHVKGRVHFILSISVNGEIKAWLYDNLGSRFTYDAPGHCCTRMAYSADSKRLFSSGTTKDGESFILEWEESEGYVKRSYKGLGKCSSGVVQFDSSKNQFLVAGDDHLIKVWAMDDIELLTTIDADGDLPACPLVRISKPGTFMAVTANHNTIKILANPFGQKLRIDPISTAVSDRATEESNSGTGSPGMVCIGDSADSQDMKPESPAQSRKILEVSETEIKEPSQYRSLRLNSEVETSGISRLIYTNAGNAILALASNGIHLLWKWSRNENSLSGKATTKVHPQLWQPKSGLLMTNDLTGVTFEEFRPCFALSKNDSYLVSASRGMISLFNMMTFKKLRAFMPPPPVATCIAFYPHDNNIIAIGTDDSSILIYQARTDQVLTKLKGHSKRVTDLAFSNTLNVLVSSGADAQVVVWNTCGWDKKKSKMLQFPAGKSPSENFHTRVQFHQDQKHFLAVHMTHLAIYETTELNCVKQWVNRPFCAKISDATFSCDCELVYASFVDGGVLIFDASNFHLRYEINPTSSIPSGISSKAYAVAIAAHPQEPNQFALALTDGGVVVIEPLASTGKWGEAPSVDSISFSSRSFSGL</sequence>